<dbReference type="Proteomes" id="UP000594459">
    <property type="component" value="Chromosome"/>
</dbReference>
<reference evidence="1 2" key="1">
    <citation type="submission" date="2020-11" db="EMBL/GenBank/DDBJ databases">
        <title>The genome sequence of Erythrobacter sp. 6D36.</title>
        <authorList>
            <person name="Liu Y."/>
        </authorList>
    </citation>
    <scope>NUCLEOTIDE SEQUENCE [LARGE SCALE GENOMIC DNA]</scope>
    <source>
        <strain evidence="1 2">6D36</strain>
    </source>
</reference>
<protein>
    <submittedName>
        <fullName evidence="1">Uncharacterized protein</fullName>
    </submittedName>
</protein>
<name>A0A7S8IVT5_9SPHN</name>
<dbReference type="RefSeq" id="WP_200984085.1">
    <property type="nucleotide sequence ID" value="NZ_CP064654.1"/>
</dbReference>
<organism evidence="1 2">
    <name type="scientific">Qipengyuania soli</name>
    <dbReference type="NCBI Taxonomy" id="2782568"/>
    <lineage>
        <taxon>Bacteria</taxon>
        <taxon>Pseudomonadati</taxon>
        <taxon>Pseudomonadota</taxon>
        <taxon>Alphaproteobacteria</taxon>
        <taxon>Sphingomonadales</taxon>
        <taxon>Erythrobacteraceae</taxon>
        <taxon>Qipengyuania</taxon>
    </lineage>
</organism>
<sequence length="155" mass="17600">MRTGPISRRAPNWMSFSGSVPVPVANQVRIEGQMILRISPQPGTVRPDMLTEFQTRQKAQLPRLVERPMGQCIATNNIVGVSDRGSRLVMYMRDRSMVSARLEKSCSPRDFYLGFYMERNSDGQLCVDRDRLMSRAGAQCQVSQFNRLVLVQSDD</sequence>
<dbReference type="KEGG" id="qso:IRL76_07180"/>
<dbReference type="EMBL" id="CP064654">
    <property type="protein sequence ID" value="QPD00293.1"/>
    <property type="molecule type" value="Genomic_DNA"/>
</dbReference>
<gene>
    <name evidence="1" type="ORF">IRL76_07180</name>
</gene>
<keyword evidence="2" id="KW-1185">Reference proteome</keyword>
<evidence type="ECO:0000313" key="1">
    <source>
        <dbReference type="EMBL" id="QPD00293.1"/>
    </source>
</evidence>
<dbReference type="AlphaFoldDB" id="A0A7S8IVT5"/>
<proteinExistence type="predicted"/>
<evidence type="ECO:0000313" key="2">
    <source>
        <dbReference type="Proteomes" id="UP000594459"/>
    </source>
</evidence>
<accession>A0A7S8IVT5</accession>